<dbReference type="EMBL" id="JYDP01000039">
    <property type="protein sequence ID" value="KRZ12591.1"/>
    <property type="molecule type" value="Genomic_DNA"/>
</dbReference>
<comment type="caution">
    <text evidence="1">The sequence shown here is derived from an EMBL/GenBank/DDBJ whole genome shotgun (WGS) entry which is preliminary data.</text>
</comment>
<organism evidence="1 2">
    <name type="scientific">Trichinella zimbabwensis</name>
    <dbReference type="NCBI Taxonomy" id="268475"/>
    <lineage>
        <taxon>Eukaryota</taxon>
        <taxon>Metazoa</taxon>
        <taxon>Ecdysozoa</taxon>
        <taxon>Nematoda</taxon>
        <taxon>Enoplea</taxon>
        <taxon>Dorylaimia</taxon>
        <taxon>Trichinellida</taxon>
        <taxon>Trichinellidae</taxon>
        <taxon>Trichinella</taxon>
    </lineage>
</organism>
<evidence type="ECO:0000313" key="2">
    <source>
        <dbReference type="Proteomes" id="UP000055024"/>
    </source>
</evidence>
<accession>A0A0V1HQL5</accession>
<reference evidence="1 2" key="1">
    <citation type="submission" date="2015-01" db="EMBL/GenBank/DDBJ databases">
        <title>Evolution of Trichinella species and genotypes.</title>
        <authorList>
            <person name="Korhonen P.K."/>
            <person name="Edoardo P."/>
            <person name="Giuseppe L.R."/>
            <person name="Gasser R.B."/>
        </authorList>
    </citation>
    <scope>NUCLEOTIDE SEQUENCE [LARGE SCALE GENOMIC DNA]</scope>
    <source>
        <strain evidence="1">ISS1029</strain>
    </source>
</reference>
<sequence>MGQIETFHPANDYRQACKASKQAQHPLLLCFTSASAADDYNHALPEQYYPLINPPTPRCF</sequence>
<dbReference type="Proteomes" id="UP000055024">
    <property type="component" value="Unassembled WGS sequence"/>
</dbReference>
<name>A0A0V1HQL5_9BILA</name>
<proteinExistence type="predicted"/>
<protein>
    <submittedName>
        <fullName evidence="1">Uncharacterized protein</fullName>
    </submittedName>
</protein>
<dbReference type="AlphaFoldDB" id="A0A0V1HQL5"/>
<gene>
    <name evidence="1" type="ORF">T11_3131</name>
</gene>
<keyword evidence="2" id="KW-1185">Reference proteome</keyword>
<evidence type="ECO:0000313" key="1">
    <source>
        <dbReference type="EMBL" id="KRZ12591.1"/>
    </source>
</evidence>